<dbReference type="AlphaFoldDB" id="A0A5C4WY51"/>
<dbReference type="Pfam" id="PF01614">
    <property type="entry name" value="IclR_C"/>
    <property type="match status" value="1"/>
</dbReference>
<feature type="domain" description="HTH iclR-type" evidence="7">
    <location>
        <begin position="8"/>
        <end position="70"/>
    </location>
</feature>
<dbReference type="InterPro" id="IPR036388">
    <property type="entry name" value="WH-like_DNA-bd_sf"/>
</dbReference>
<protein>
    <recommendedName>
        <fullName evidence="6">Glycerol operon regulatory protein</fullName>
    </recommendedName>
</protein>
<dbReference type="GO" id="GO:0045892">
    <property type="term" value="P:negative regulation of DNA-templated transcription"/>
    <property type="evidence" value="ECO:0007669"/>
    <property type="project" value="TreeGrafter"/>
</dbReference>
<dbReference type="Gene3D" id="3.30.450.40">
    <property type="match status" value="1"/>
</dbReference>
<dbReference type="InterPro" id="IPR014757">
    <property type="entry name" value="Tscrpt_reg_IclR_C"/>
</dbReference>
<evidence type="ECO:0000256" key="1">
    <source>
        <dbReference type="ARBA" id="ARBA00022798"/>
    </source>
</evidence>
<keyword evidence="2" id="KW-0805">Transcription regulation</keyword>
<dbReference type="GO" id="GO:0006071">
    <property type="term" value="P:glycerol metabolic process"/>
    <property type="evidence" value="ECO:0007669"/>
    <property type="project" value="UniProtKB-KW"/>
</dbReference>
<evidence type="ECO:0000256" key="2">
    <source>
        <dbReference type="ARBA" id="ARBA00023015"/>
    </source>
</evidence>
<evidence type="ECO:0000256" key="6">
    <source>
        <dbReference type="ARBA" id="ARBA00070406"/>
    </source>
</evidence>
<dbReference type="Proteomes" id="UP000314223">
    <property type="component" value="Unassembled WGS sequence"/>
</dbReference>
<dbReference type="Pfam" id="PF09339">
    <property type="entry name" value="HTH_IclR"/>
    <property type="match status" value="1"/>
</dbReference>
<dbReference type="GO" id="GO:0003700">
    <property type="term" value="F:DNA-binding transcription factor activity"/>
    <property type="evidence" value="ECO:0007669"/>
    <property type="project" value="TreeGrafter"/>
</dbReference>
<dbReference type="InterPro" id="IPR050707">
    <property type="entry name" value="HTH_MetabolicPath_Reg"/>
</dbReference>
<evidence type="ECO:0000313" key="10">
    <source>
        <dbReference type="Proteomes" id="UP000314223"/>
    </source>
</evidence>
<dbReference type="PROSITE" id="PS51078">
    <property type="entry name" value="ICLR_ED"/>
    <property type="match status" value="1"/>
</dbReference>
<dbReference type="SUPFAM" id="SSF46785">
    <property type="entry name" value="Winged helix' DNA-binding domain"/>
    <property type="match status" value="1"/>
</dbReference>
<dbReference type="InterPro" id="IPR036390">
    <property type="entry name" value="WH_DNA-bd_sf"/>
</dbReference>
<proteinExistence type="predicted"/>
<name>A0A5C4WY51_9MICO</name>
<dbReference type="EMBL" id="VDMQ01000014">
    <property type="protein sequence ID" value="TNM52903.1"/>
    <property type="molecule type" value="Genomic_DNA"/>
</dbReference>
<sequence>MNAERSTNQSVDRALSVLTLFTSNSPSLRVSDVASGLGLGVSTASRLLATLEESGFLHKDSKSQRYELGQQIISLGGVALNNEPIYRNSRAVTQRLAWELGLGANVAVRQGTVLRYLQNVEGPMAPKSYTLLGQTNPLHATGMGKALMLDLSASEREALLGSEDLPAYTTNTIVSHSDLEVELQRSSERGYCTEINELALGRACIAAPIRDFTGQVVAAISLSGALSAINLTEREAELARIIIEAADTISVASGYLSPQPQHR</sequence>
<dbReference type="PANTHER" id="PTHR30136:SF35">
    <property type="entry name" value="HTH-TYPE TRANSCRIPTIONAL REGULATOR RV1719"/>
    <property type="match status" value="1"/>
</dbReference>
<dbReference type="FunFam" id="1.10.10.10:FF:000056">
    <property type="entry name" value="IclR family transcriptional regulator"/>
    <property type="match status" value="1"/>
</dbReference>
<accession>A0A5C4WY51</accession>
<dbReference type="PANTHER" id="PTHR30136">
    <property type="entry name" value="HELIX-TURN-HELIX TRANSCRIPTIONAL REGULATOR, ICLR FAMILY"/>
    <property type="match status" value="1"/>
</dbReference>
<evidence type="ECO:0000256" key="5">
    <source>
        <dbReference type="ARBA" id="ARBA00058938"/>
    </source>
</evidence>
<evidence type="ECO:0000313" key="9">
    <source>
        <dbReference type="EMBL" id="TNM52903.1"/>
    </source>
</evidence>
<reference evidence="9 10" key="1">
    <citation type="submission" date="2019-06" db="EMBL/GenBank/DDBJ databases">
        <authorList>
            <person name="Mardanova A.M."/>
            <person name="Pudova D.S."/>
            <person name="Shagimardanova E.I."/>
            <person name="Gogoleva N.E."/>
            <person name="Lutfullin M.T."/>
            <person name="Hadieva G.F."/>
            <person name="Sharipova M.R."/>
        </authorList>
    </citation>
    <scope>NUCLEOTIDE SEQUENCE [LARGE SCALE GENOMIC DNA]</scope>
    <source>
        <strain evidence="9 10">MG-1</strain>
    </source>
</reference>
<evidence type="ECO:0000259" key="8">
    <source>
        <dbReference type="PROSITE" id="PS51078"/>
    </source>
</evidence>
<comment type="function">
    <text evidence="5">May be an activator protein for the gylABX operon.</text>
</comment>
<keyword evidence="4" id="KW-0804">Transcription</keyword>
<dbReference type="InterPro" id="IPR005471">
    <property type="entry name" value="Tscrpt_reg_IclR_N"/>
</dbReference>
<dbReference type="PROSITE" id="PS51077">
    <property type="entry name" value="HTH_ICLR"/>
    <property type="match status" value="1"/>
</dbReference>
<feature type="domain" description="IclR-ED" evidence="8">
    <location>
        <begin position="71"/>
        <end position="255"/>
    </location>
</feature>
<comment type="caution">
    <text evidence="9">The sequence shown here is derived from an EMBL/GenBank/DDBJ whole genome shotgun (WGS) entry which is preliminary data.</text>
</comment>
<dbReference type="Gene3D" id="1.10.10.10">
    <property type="entry name" value="Winged helix-like DNA-binding domain superfamily/Winged helix DNA-binding domain"/>
    <property type="match status" value="1"/>
</dbReference>
<organism evidence="9 10">
    <name type="scientific">Brevibacterium sediminis</name>
    <dbReference type="NCBI Taxonomy" id="1857024"/>
    <lineage>
        <taxon>Bacteria</taxon>
        <taxon>Bacillati</taxon>
        <taxon>Actinomycetota</taxon>
        <taxon>Actinomycetes</taxon>
        <taxon>Micrococcales</taxon>
        <taxon>Brevibacteriaceae</taxon>
        <taxon>Brevibacterium</taxon>
    </lineage>
</organism>
<evidence type="ECO:0000259" key="7">
    <source>
        <dbReference type="PROSITE" id="PS51077"/>
    </source>
</evidence>
<dbReference type="RefSeq" id="WP_139470233.1">
    <property type="nucleotide sequence ID" value="NZ_VDMQ01000014.1"/>
</dbReference>
<keyword evidence="1" id="KW-0319">Glycerol metabolism</keyword>
<evidence type="ECO:0000256" key="3">
    <source>
        <dbReference type="ARBA" id="ARBA00023125"/>
    </source>
</evidence>
<evidence type="ECO:0000256" key="4">
    <source>
        <dbReference type="ARBA" id="ARBA00023163"/>
    </source>
</evidence>
<gene>
    <name evidence="9" type="ORF">FHQ09_17460</name>
</gene>
<dbReference type="GO" id="GO:0003677">
    <property type="term" value="F:DNA binding"/>
    <property type="evidence" value="ECO:0007669"/>
    <property type="project" value="UniProtKB-KW"/>
</dbReference>
<keyword evidence="3" id="KW-0238">DNA-binding</keyword>
<dbReference type="SMART" id="SM00346">
    <property type="entry name" value="HTH_ICLR"/>
    <property type="match status" value="1"/>
</dbReference>
<dbReference type="InterPro" id="IPR029016">
    <property type="entry name" value="GAF-like_dom_sf"/>
</dbReference>
<dbReference type="SUPFAM" id="SSF55781">
    <property type="entry name" value="GAF domain-like"/>
    <property type="match status" value="1"/>
</dbReference>